<dbReference type="eggNOG" id="KOG4308">
    <property type="taxonomic scope" value="Eukaryota"/>
</dbReference>
<comment type="catalytic activity">
    <reaction evidence="9">
        <text>L-threonyl-[protein] + ATP = O-phospho-L-threonyl-[protein] + ADP + H(+)</text>
        <dbReference type="Rhea" id="RHEA:46608"/>
        <dbReference type="Rhea" id="RHEA-COMP:11060"/>
        <dbReference type="Rhea" id="RHEA-COMP:11605"/>
        <dbReference type="ChEBI" id="CHEBI:15378"/>
        <dbReference type="ChEBI" id="CHEBI:30013"/>
        <dbReference type="ChEBI" id="CHEBI:30616"/>
        <dbReference type="ChEBI" id="CHEBI:61977"/>
        <dbReference type="ChEBI" id="CHEBI:456216"/>
        <dbReference type="EC" id="2.7.11.1"/>
    </reaction>
</comment>
<dbReference type="PANTHER" id="PTHR47679">
    <property type="entry name" value="PROTEIN TORNADO 1"/>
    <property type="match status" value="1"/>
</dbReference>
<dbReference type="InterPro" id="IPR027417">
    <property type="entry name" value="P-loop_NTPase"/>
</dbReference>
<dbReference type="PROSITE" id="PS50297">
    <property type="entry name" value="ANK_REP_REGION"/>
    <property type="match status" value="1"/>
</dbReference>
<evidence type="ECO:0000256" key="12">
    <source>
        <dbReference type="SAM" id="MobiDB-lite"/>
    </source>
</evidence>
<dbReference type="Pfam" id="PF08477">
    <property type="entry name" value="Roc"/>
    <property type="match status" value="1"/>
</dbReference>
<dbReference type="InterPro" id="IPR036388">
    <property type="entry name" value="WH-like_DNA-bd_sf"/>
</dbReference>
<gene>
    <name evidence="15" type="ORF">PTSG_12359</name>
</gene>
<feature type="domain" description="TIR" evidence="13">
    <location>
        <begin position="1033"/>
        <end position="1183"/>
    </location>
</feature>
<dbReference type="Pfam" id="PF13676">
    <property type="entry name" value="TIR_2"/>
    <property type="match status" value="1"/>
</dbReference>
<dbReference type="SMART" id="SM00248">
    <property type="entry name" value="ANK"/>
    <property type="match status" value="2"/>
</dbReference>
<dbReference type="PANTHER" id="PTHR47679:SF2">
    <property type="entry name" value="C-TERMINAL OF ROC (COR) DOMAIN-CONTAINING PROTEIN"/>
    <property type="match status" value="1"/>
</dbReference>
<dbReference type="Gene3D" id="3.30.70.1390">
    <property type="entry name" value="ROC domain from the Parkinson's disease-associated leucine-rich repeat kinase 2"/>
    <property type="match status" value="1"/>
</dbReference>
<evidence type="ECO:0000256" key="1">
    <source>
        <dbReference type="ARBA" id="ARBA00001946"/>
    </source>
</evidence>
<dbReference type="Pfam" id="PF13516">
    <property type="entry name" value="LRR_6"/>
    <property type="match status" value="3"/>
</dbReference>
<comment type="catalytic activity">
    <reaction evidence="10">
        <text>L-seryl-[protein] + ATP = O-phospho-L-seryl-[protein] + ADP + H(+)</text>
        <dbReference type="Rhea" id="RHEA:17989"/>
        <dbReference type="Rhea" id="RHEA-COMP:9863"/>
        <dbReference type="Rhea" id="RHEA-COMP:11604"/>
        <dbReference type="ChEBI" id="CHEBI:15378"/>
        <dbReference type="ChEBI" id="CHEBI:29999"/>
        <dbReference type="ChEBI" id="CHEBI:30616"/>
        <dbReference type="ChEBI" id="CHEBI:83421"/>
        <dbReference type="ChEBI" id="CHEBI:456216"/>
        <dbReference type="EC" id="2.7.11.1"/>
    </reaction>
</comment>
<dbReference type="EMBL" id="GL832967">
    <property type="protein sequence ID" value="EGD74093.1"/>
    <property type="molecule type" value="Genomic_DNA"/>
</dbReference>
<keyword evidence="11" id="KW-0040">ANK repeat</keyword>
<dbReference type="SUPFAM" id="SSF48403">
    <property type="entry name" value="Ankyrin repeat"/>
    <property type="match status" value="1"/>
</dbReference>
<dbReference type="PROSITE" id="PS51424">
    <property type="entry name" value="ROC"/>
    <property type="match status" value="1"/>
</dbReference>
<dbReference type="Gene3D" id="3.40.50.10140">
    <property type="entry name" value="Toll/interleukin-1 receptor homology (TIR) domain"/>
    <property type="match status" value="1"/>
</dbReference>
<keyword evidence="8" id="KW-0067">ATP-binding</keyword>
<dbReference type="Gene3D" id="3.40.50.300">
    <property type="entry name" value="P-loop containing nucleotide triphosphate hydrolases"/>
    <property type="match status" value="1"/>
</dbReference>
<evidence type="ECO:0000256" key="5">
    <source>
        <dbReference type="ARBA" id="ARBA00022737"/>
    </source>
</evidence>
<feature type="compositionally biased region" description="Low complexity" evidence="12">
    <location>
        <begin position="232"/>
        <end position="251"/>
    </location>
</feature>
<keyword evidence="3" id="KW-0723">Serine/threonine-protein kinase</keyword>
<reference evidence="15" key="1">
    <citation type="submission" date="2009-08" db="EMBL/GenBank/DDBJ databases">
        <title>Annotation of Salpingoeca rosetta.</title>
        <authorList>
            <consortium name="The Broad Institute Genome Sequencing Platform"/>
            <person name="Russ C."/>
            <person name="Cuomo C."/>
            <person name="Burger G."/>
            <person name="Gray M.W."/>
            <person name="Holland P.W.H."/>
            <person name="King N."/>
            <person name="Lang F.B.F."/>
            <person name="Roger A.J."/>
            <person name="Ruiz-Trillo I."/>
            <person name="Young S.K."/>
            <person name="Zeng Q."/>
            <person name="Gargeya S."/>
            <person name="Alvarado L."/>
            <person name="Berlin A."/>
            <person name="Chapman S.B."/>
            <person name="Chen Z."/>
            <person name="Freedman E."/>
            <person name="Gellesch M."/>
            <person name="Goldberg J."/>
            <person name="Griggs A."/>
            <person name="Gujja S."/>
            <person name="Heilman E."/>
            <person name="Heiman D."/>
            <person name="Howarth C."/>
            <person name="Mehta T."/>
            <person name="Neiman D."/>
            <person name="Pearson M."/>
            <person name="Roberts A."/>
            <person name="Saif S."/>
            <person name="Shea T."/>
            <person name="Shenoy N."/>
            <person name="Sisk P."/>
            <person name="Stolte C."/>
            <person name="Sykes S."/>
            <person name="White J."/>
            <person name="Yandava C."/>
            <person name="Haas B."/>
            <person name="Nusbaum C."/>
            <person name="Birren B."/>
        </authorList>
    </citation>
    <scope>NUCLEOTIDE SEQUENCE [LARGE SCALE GENOMIC DNA]</scope>
    <source>
        <strain evidence="15">ATCC 50818</strain>
    </source>
</reference>
<dbReference type="EC" id="2.7.11.1" evidence="2"/>
<feature type="compositionally biased region" description="Low complexity" evidence="12">
    <location>
        <begin position="1259"/>
        <end position="1273"/>
    </location>
</feature>
<keyword evidence="6" id="KW-0547">Nucleotide-binding</keyword>
<comment type="cofactor">
    <cofactor evidence="1">
        <name>Mg(2+)</name>
        <dbReference type="ChEBI" id="CHEBI:18420"/>
    </cofactor>
</comment>
<keyword evidence="16" id="KW-1185">Reference proteome</keyword>
<dbReference type="PROSITE" id="PS50088">
    <property type="entry name" value="ANK_REPEAT"/>
    <property type="match status" value="1"/>
</dbReference>
<dbReference type="GO" id="GO:0004674">
    <property type="term" value="F:protein serine/threonine kinase activity"/>
    <property type="evidence" value="ECO:0007669"/>
    <property type="project" value="UniProtKB-KW"/>
</dbReference>
<evidence type="ECO:0000256" key="3">
    <source>
        <dbReference type="ARBA" id="ARBA00022527"/>
    </source>
</evidence>
<feature type="repeat" description="ANK" evidence="11">
    <location>
        <begin position="174"/>
        <end position="206"/>
    </location>
</feature>
<dbReference type="InterPro" id="IPR032675">
    <property type="entry name" value="LRR_dom_sf"/>
</dbReference>
<evidence type="ECO:0000256" key="2">
    <source>
        <dbReference type="ARBA" id="ARBA00012513"/>
    </source>
</evidence>
<feature type="compositionally biased region" description="Low complexity" evidence="12">
    <location>
        <begin position="268"/>
        <end position="277"/>
    </location>
</feature>
<dbReference type="OrthoDB" id="10252328at2759"/>
<protein>
    <recommendedName>
        <fullName evidence="2">non-specific serine/threonine protein kinase</fullName>
        <ecNumber evidence="2">2.7.11.1</ecNumber>
    </recommendedName>
</protein>
<dbReference type="Proteomes" id="UP000007799">
    <property type="component" value="Unassembled WGS sequence"/>
</dbReference>
<feature type="region of interest" description="Disordered" evidence="12">
    <location>
        <begin position="1251"/>
        <end position="1277"/>
    </location>
</feature>
<dbReference type="KEGG" id="sre:PTSG_12359"/>
<dbReference type="GO" id="GO:0007165">
    <property type="term" value="P:signal transduction"/>
    <property type="evidence" value="ECO:0007669"/>
    <property type="project" value="InterPro"/>
</dbReference>
<dbReference type="InterPro" id="IPR032171">
    <property type="entry name" value="COR-A"/>
</dbReference>
<dbReference type="InterPro" id="IPR000157">
    <property type="entry name" value="TIR_dom"/>
</dbReference>
<evidence type="ECO:0000256" key="11">
    <source>
        <dbReference type="PROSITE-ProRule" id="PRU00023"/>
    </source>
</evidence>
<evidence type="ECO:0000259" key="13">
    <source>
        <dbReference type="PROSITE" id="PS50104"/>
    </source>
</evidence>
<dbReference type="Gene3D" id="1.25.40.20">
    <property type="entry name" value="Ankyrin repeat-containing domain"/>
    <property type="match status" value="1"/>
</dbReference>
<dbReference type="PROSITE" id="PS50104">
    <property type="entry name" value="TIR"/>
    <property type="match status" value="1"/>
</dbReference>
<evidence type="ECO:0000256" key="9">
    <source>
        <dbReference type="ARBA" id="ARBA00047899"/>
    </source>
</evidence>
<dbReference type="GO" id="GO:0005524">
    <property type="term" value="F:ATP binding"/>
    <property type="evidence" value="ECO:0007669"/>
    <property type="project" value="UniProtKB-KW"/>
</dbReference>
<evidence type="ECO:0000256" key="7">
    <source>
        <dbReference type="ARBA" id="ARBA00022777"/>
    </source>
</evidence>
<dbReference type="SUPFAM" id="SSF52047">
    <property type="entry name" value="RNI-like"/>
    <property type="match status" value="1"/>
</dbReference>
<dbReference type="InterPro" id="IPR002110">
    <property type="entry name" value="Ankyrin_rpt"/>
</dbReference>
<dbReference type="InterPro" id="IPR020859">
    <property type="entry name" value="ROC"/>
</dbReference>
<proteinExistence type="predicted"/>
<feature type="compositionally biased region" description="Low complexity" evidence="12">
    <location>
        <begin position="415"/>
        <end position="462"/>
    </location>
</feature>
<dbReference type="InParanoid" id="F2UB80"/>
<dbReference type="Gene3D" id="3.80.10.10">
    <property type="entry name" value="Ribonuclease Inhibitor"/>
    <property type="match status" value="1"/>
</dbReference>
<name>F2UB80_SALR5</name>
<dbReference type="RefSeq" id="XP_004993655.1">
    <property type="nucleotide sequence ID" value="XM_004993598.1"/>
</dbReference>
<dbReference type="SMART" id="SM00368">
    <property type="entry name" value="LRR_RI"/>
    <property type="match status" value="4"/>
</dbReference>
<feature type="region of interest" description="Disordered" evidence="12">
    <location>
        <begin position="225"/>
        <end position="284"/>
    </location>
</feature>
<dbReference type="GeneID" id="16074230"/>
<evidence type="ECO:0000313" key="16">
    <source>
        <dbReference type="Proteomes" id="UP000007799"/>
    </source>
</evidence>
<feature type="region of interest" description="Disordered" evidence="12">
    <location>
        <begin position="392"/>
        <end position="486"/>
    </location>
</feature>
<keyword evidence="7" id="KW-0418">Kinase</keyword>
<evidence type="ECO:0000313" key="15">
    <source>
        <dbReference type="EMBL" id="EGD74093.1"/>
    </source>
</evidence>
<keyword evidence="4" id="KW-0808">Transferase</keyword>
<keyword evidence="5" id="KW-0677">Repeat</keyword>
<evidence type="ECO:0000256" key="8">
    <source>
        <dbReference type="ARBA" id="ARBA00022840"/>
    </source>
</evidence>
<accession>F2UB80</accession>
<dbReference type="InterPro" id="IPR036770">
    <property type="entry name" value="Ankyrin_rpt-contain_sf"/>
</dbReference>
<evidence type="ECO:0000256" key="6">
    <source>
        <dbReference type="ARBA" id="ARBA00022741"/>
    </source>
</evidence>
<dbReference type="InterPro" id="IPR035897">
    <property type="entry name" value="Toll_tir_struct_dom_sf"/>
</dbReference>
<evidence type="ECO:0000256" key="4">
    <source>
        <dbReference type="ARBA" id="ARBA00022679"/>
    </source>
</evidence>
<dbReference type="Pfam" id="PF16095">
    <property type="entry name" value="COR-A"/>
    <property type="match status" value="1"/>
</dbReference>
<evidence type="ECO:0000256" key="10">
    <source>
        <dbReference type="ARBA" id="ARBA00048679"/>
    </source>
</evidence>
<organism evidence="16">
    <name type="scientific">Salpingoeca rosetta (strain ATCC 50818 / BSB-021)</name>
    <dbReference type="NCBI Taxonomy" id="946362"/>
    <lineage>
        <taxon>Eukaryota</taxon>
        <taxon>Choanoflagellata</taxon>
        <taxon>Craspedida</taxon>
        <taxon>Salpingoecidae</taxon>
        <taxon>Salpingoeca</taxon>
    </lineage>
</organism>
<dbReference type="SUPFAM" id="SSF52540">
    <property type="entry name" value="P-loop containing nucleoside triphosphate hydrolases"/>
    <property type="match status" value="1"/>
</dbReference>
<sequence length="1352" mass="150228">MLKHNTALTWLDLQYNSIGPEGAVALAEMLKHNTTMTLLGLWDNSIGDEGAVALAKVLKHNTTLEILNLTKNSITPVGGAALGAALDQNRTMSRLDIENNSTATARAFGAALPVDRELITGDCGDDEGRAAFDEARAEKKRQHEQLFSACRDGDAPAVTSLIEDNADINQHNAQGDTPLHVACRHNQPAVVELLLEKGADTAVKNKKGETPYDVAQASGHTAITSIQGLKPGGKPLEQPQQQQQQQQQQPKQEPPAPTPAAGPKQEEQAAQDQQQPEQARRERLQQRMREVIARFNATMAGRAKLIFIGQGRAGKTSTFHSLMGHMFNKHEHSTHGAASTDLTVIVESLDIHDWQELDAEISELMRSLCGTALAQESGVDLQMKQAMMKAKADLKSRITQHQQQQRQQESDKTPKATAAKLKQKQLQNAKETRPRPSSHTSPSTVPKPTKASHDSASASKKQATLDSSSQSDAAARNHNNTATTGMSAEEMEKAIKEFNVDAVIGEGKARVTFKVFDLGGQSTFYIFHPFFLTKYAVYLLVFSMEDLLHQDASKRAEAWEFMEHWLSSLHLHAKGAPVLIVGTFADVVSKRKQHENISRDIYSRLRHNPAFPGVVHNDKHGLWFWPVDNTKSINDPMIQDLRQTISSTALAQEYVSQEVAVPYLHLYDKLHAIARNEKRPLLTFDEVVEIARTCGLRTRQETRACLQFLHLYSMVLFYDSVPGMEDYVILSPQWAVDMMTRVIRNFDLHHDVRDSEARAVGAQLWDDLIDRGILHRRLLEVLWRDLEGGMVEPFLQLMMEYGLCIQYTAPTVLLFGPQQQQQQQQQQYLVPAILPMTLEDEQASSSVTLSTAAAQQANPYVGSEEKTAYVAFSLREFKRGVSVKIADTQQASFLPEGLFTMVLARVMAHMQHGATEPPMLSRTDAVIFMDAAEIEMQLVPAVGGIKIKVMTARPRTLVHMLYDTITTAVTQRYPELKATLLLPFNDTRLLFFEDVHTHHMNKKALRVGRSQLLSPGDLVAKYGPLLPVMGQQSKYDAFISYRQRGNRGLVMTLYPKLEQHGLVTFVDANNLETGVNFKHACVTALQNSTVTCPVVSVGAIHQMRSLGHTDTCDNVLLEWMAMLELQQLARQHQDQIHLRRIVPLFLGSGWHDSSHHGMSTAEVSEYDSFDRLKRLATKLPDVVSEKTAAAMDQFFSQVLHLPPPQQHKSVREVVLFLFDIDAVIAVDSGVDRTSQLRDIAERVRQVVVSARSEAAQAPTTARRSTQSSSSSSTVMTPFAPPPAFEPELIEWLNRHSLLPHVEAALVEHGIDSLEVLVGLVHEGDLTKQTLRASGVAMGPAMKLVQQAKKCSV</sequence>
<feature type="compositionally biased region" description="Low complexity" evidence="12">
    <location>
        <begin position="473"/>
        <end position="484"/>
    </location>
</feature>
<dbReference type="eggNOG" id="KOG0504">
    <property type="taxonomic scope" value="Eukaryota"/>
</dbReference>
<dbReference type="InterPro" id="IPR001611">
    <property type="entry name" value="Leu-rich_rpt"/>
</dbReference>
<feature type="domain" description="Roc" evidence="14">
    <location>
        <begin position="296"/>
        <end position="652"/>
    </location>
</feature>
<evidence type="ECO:0000259" key="14">
    <source>
        <dbReference type="PROSITE" id="PS51424"/>
    </source>
</evidence>
<dbReference type="Gene3D" id="1.10.10.10">
    <property type="entry name" value="Winged helix-like DNA-binding domain superfamily/Winged helix DNA-binding domain"/>
    <property type="match status" value="1"/>
</dbReference>
<dbReference type="Pfam" id="PF12796">
    <property type="entry name" value="Ank_2"/>
    <property type="match status" value="1"/>
</dbReference>
<dbReference type="SUPFAM" id="SSF52200">
    <property type="entry name" value="Toll/Interleukin receptor TIR domain"/>
    <property type="match status" value="1"/>
</dbReference>